<evidence type="ECO:0000313" key="14">
    <source>
        <dbReference type="EMBL" id="KAK4257642.1"/>
    </source>
</evidence>
<feature type="region of interest" description="Disordered" evidence="11">
    <location>
        <begin position="482"/>
        <end position="521"/>
    </location>
</feature>
<dbReference type="GO" id="GO:0016020">
    <property type="term" value="C:membrane"/>
    <property type="evidence" value="ECO:0007669"/>
    <property type="project" value="UniProtKB-SubCell"/>
</dbReference>
<dbReference type="InterPro" id="IPR001320">
    <property type="entry name" value="Iontro_rcpt_C"/>
</dbReference>
<comment type="caution">
    <text evidence="14">The sequence shown here is derived from an EMBL/GenBank/DDBJ whole genome shotgun (WGS) entry which is preliminary data.</text>
</comment>
<keyword evidence="2" id="KW-0813">Transport</keyword>
<dbReference type="InterPro" id="IPR019594">
    <property type="entry name" value="Glu/Gly-bd"/>
</dbReference>
<sequence length="534" mass="59743">MANSNYHFYGYNKYVAMITFAVLLLIAQIRAGDDGGSLIMEGNKKLIVGVPKKCGSTDSFVDLKLDSTNKSKVEQARGYSIDVFNATVAFLQNISVQYVAFANEDGSCVEDYDALLDQISKRKYDAVVGDVTIVANRSDYVDFTLPYTRSDVKMLVKVRHDPRLQMWIFVRPFNWDLWLSIASVSVFVGGIILFMERKVKHGSSGPENSSSKKKLSGYHTILWFPLVQAVLPDRESVVKNCSRFVLVLWLILVFVLMQSYTACLSSILTVHQLQPYYPSEFDVINDPNVKIGYLGGSFIKGLLLESLNVDKSRVKNYSTIEQYKDALDKGSHKGGVDAIFDEVPYIKIFLKKYDSKYAMIGTRHRTDGFGFAFPKGSTLTSHFSRAVLYVCENIEMDEIEEKYFGSSNNDDEGQDISNSSLDDSSSSRLSTYSFAGLFLLIGVLSLLALAVSESYIWRKPVMLAKTYSRQVLSRSFTRTCPSEEGSTTRRNVDEGGFTARENNQNIGLKDGADNHGEISKTSSPMCVDIETLPM</sequence>
<evidence type="ECO:0000256" key="7">
    <source>
        <dbReference type="ARBA" id="ARBA00023170"/>
    </source>
</evidence>
<feature type="region of interest" description="Disordered" evidence="11">
    <location>
        <begin position="404"/>
        <end position="426"/>
    </location>
</feature>
<dbReference type="Pfam" id="PF10613">
    <property type="entry name" value="Lig_chan-Glu_bd"/>
    <property type="match status" value="1"/>
</dbReference>
<dbReference type="SMART" id="SM00079">
    <property type="entry name" value="PBPe"/>
    <property type="match status" value="1"/>
</dbReference>
<evidence type="ECO:0000256" key="12">
    <source>
        <dbReference type="SAM" id="Phobius"/>
    </source>
</evidence>
<evidence type="ECO:0000256" key="9">
    <source>
        <dbReference type="ARBA" id="ARBA00023286"/>
    </source>
</evidence>
<dbReference type="Pfam" id="PF00060">
    <property type="entry name" value="Lig_chan"/>
    <property type="match status" value="1"/>
</dbReference>
<evidence type="ECO:0000256" key="10">
    <source>
        <dbReference type="ARBA" id="ARBA00023303"/>
    </source>
</evidence>
<feature type="transmembrane region" description="Helical" evidence="12">
    <location>
        <begin position="14"/>
        <end position="31"/>
    </location>
</feature>
<feature type="transmembrane region" description="Helical" evidence="12">
    <location>
        <begin position="173"/>
        <end position="195"/>
    </location>
</feature>
<reference evidence="14" key="1">
    <citation type="submission" date="2023-10" db="EMBL/GenBank/DDBJ databases">
        <title>Chromosome-level genome of the transformable northern wattle, Acacia crassicarpa.</title>
        <authorList>
            <person name="Massaro I."/>
            <person name="Sinha N.R."/>
            <person name="Poethig S."/>
            <person name="Leichty A.R."/>
        </authorList>
    </citation>
    <scope>NUCLEOTIDE SEQUENCE</scope>
    <source>
        <strain evidence="14">Acra3RX</strain>
        <tissue evidence="14">Leaf</tissue>
    </source>
</reference>
<comment type="subcellular location">
    <subcellularLocation>
        <location evidence="1">Membrane</location>
        <topology evidence="1">Multi-pass membrane protein</topology>
    </subcellularLocation>
</comment>
<dbReference type="SUPFAM" id="SSF53850">
    <property type="entry name" value="Periplasmic binding protein-like II"/>
    <property type="match status" value="1"/>
</dbReference>
<evidence type="ECO:0000259" key="13">
    <source>
        <dbReference type="SMART" id="SM00079"/>
    </source>
</evidence>
<name>A0AAE1IVE9_9FABA</name>
<dbReference type="InterPro" id="IPR015683">
    <property type="entry name" value="Ionotropic_Glu_rcpt"/>
</dbReference>
<evidence type="ECO:0000256" key="8">
    <source>
        <dbReference type="ARBA" id="ARBA00023180"/>
    </source>
</evidence>
<evidence type="ECO:0000256" key="4">
    <source>
        <dbReference type="ARBA" id="ARBA00022989"/>
    </source>
</evidence>
<keyword evidence="3 12" id="KW-0812">Transmembrane</keyword>
<keyword evidence="4 12" id="KW-1133">Transmembrane helix</keyword>
<evidence type="ECO:0000313" key="15">
    <source>
        <dbReference type="Proteomes" id="UP001293593"/>
    </source>
</evidence>
<dbReference type="AlphaFoldDB" id="A0AAE1IVE9"/>
<evidence type="ECO:0000256" key="1">
    <source>
        <dbReference type="ARBA" id="ARBA00004141"/>
    </source>
</evidence>
<keyword evidence="5" id="KW-0406">Ion transport</keyword>
<keyword evidence="7" id="KW-0675">Receptor</keyword>
<evidence type="ECO:0000256" key="5">
    <source>
        <dbReference type="ARBA" id="ARBA00023065"/>
    </source>
</evidence>
<dbReference type="EMBL" id="JAWXYG010000012">
    <property type="protein sequence ID" value="KAK4257642.1"/>
    <property type="molecule type" value="Genomic_DNA"/>
</dbReference>
<dbReference type="GO" id="GO:0015276">
    <property type="term" value="F:ligand-gated monoatomic ion channel activity"/>
    <property type="evidence" value="ECO:0007669"/>
    <property type="project" value="InterPro"/>
</dbReference>
<evidence type="ECO:0000256" key="6">
    <source>
        <dbReference type="ARBA" id="ARBA00023136"/>
    </source>
</evidence>
<dbReference type="Proteomes" id="UP001293593">
    <property type="component" value="Unassembled WGS sequence"/>
</dbReference>
<evidence type="ECO:0000256" key="11">
    <source>
        <dbReference type="SAM" id="MobiDB-lite"/>
    </source>
</evidence>
<dbReference type="Gene3D" id="3.40.190.10">
    <property type="entry name" value="Periplasmic binding protein-like II"/>
    <property type="match status" value="2"/>
</dbReference>
<keyword evidence="9" id="KW-1071">Ligand-gated ion channel</keyword>
<keyword evidence="15" id="KW-1185">Reference proteome</keyword>
<feature type="compositionally biased region" description="Low complexity" evidence="11">
    <location>
        <begin position="417"/>
        <end position="426"/>
    </location>
</feature>
<proteinExistence type="predicted"/>
<keyword evidence="8" id="KW-0325">Glycoprotein</keyword>
<feature type="domain" description="Ionotropic glutamate receptor C-terminal" evidence="13">
    <location>
        <begin position="45"/>
        <end position="406"/>
    </location>
</feature>
<dbReference type="Gene3D" id="1.10.287.70">
    <property type="match status" value="1"/>
</dbReference>
<feature type="transmembrane region" description="Helical" evidence="12">
    <location>
        <begin position="432"/>
        <end position="452"/>
    </location>
</feature>
<keyword evidence="6 12" id="KW-0472">Membrane</keyword>
<accession>A0AAE1IVE9</accession>
<gene>
    <name evidence="14" type="ORF">QN277_007205</name>
</gene>
<evidence type="ECO:0000256" key="2">
    <source>
        <dbReference type="ARBA" id="ARBA00022448"/>
    </source>
</evidence>
<keyword evidence="10" id="KW-0407">Ion channel</keyword>
<organism evidence="14 15">
    <name type="scientific">Acacia crassicarpa</name>
    <name type="common">northern wattle</name>
    <dbReference type="NCBI Taxonomy" id="499986"/>
    <lineage>
        <taxon>Eukaryota</taxon>
        <taxon>Viridiplantae</taxon>
        <taxon>Streptophyta</taxon>
        <taxon>Embryophyta</taxon>
        <taxon>Tracheophyta</taxon>
        <taxon>Spermatophyta</taxon>
        <taxon>Magnoliopsida</taxon>
        <taxon>eudicotyledons</taxon>
        <taxon>Gunneridae</taxon>
        <taxon>Pentapetalae</taxon>
        <taxon>rosids</taxon>
        <taxon>fabids</taxon>
        <taxon>Fabales</taxon>
        <taxon>Fabaceae</taxon>
        <taxon>Caesalpinioideae</taxon>
        <taxon>mimosoid clade</taxon>
        <taxon>Acacieae</taxon>
        <taxon>Acacia</taxon>
    </lineage>
</organism>
<dbReference type="PANTHER" id="PTHR18966">
    <property type="entry name" value="IONOTROPIC GLUTAMATE RECEPTOR"/>
    <property type="match status" value="1"/>
</dbReference>
<protein>
    <recommendedName>
        <fullName evidence="13">Ionotropic glutamate receptor C-terminal domain-containing protein</fullName>
    </recommendedName>
</protein>
<evidence type="ECO:0000256" key="3">
    <source>
        <dbReference type="ARBA" id="ARBA00022692"/>
    </source>
</evidence>
<feature type="transmembrane region" description="Helical" evidence="12">
    <location>
        <begin position="244"/>
        <end position="268"/>
    </location>
</feature>